<comment type="caution">
    <text evidence="3">The sequence shown here is derived from an EMBL/GenBank/DDBJ whole genome shotgun (WGS) entry which is preliminary data.</text>
</comment>
<dbReference type="InterPro" id="IPR046217">
    <property type="entry name" value="DUF6250"/>
</dbReference>
<name>A0ABU1N685_9CAUL</name>
<dbReference type="Pfam" id="PF19763">
    <property type="entry name" value="DUF6250"/>
    <property type="match status" value="1"/>
</dbReference>
<proteinExistence type="predicted"/>
<evidence type="ECO:0000313" key="4">
    <source>
        <dbReference type="Proteomes" id="UP001262754"/>
    </source>
</evidence>
<organism evidence="3 4">
    <name type="scientific">Caulobacter rhizosphaerae</name>
    <dbReference type="NCBI Taxonomy" id="2010972"/>
    <lineage>
        <taxon>Bacteria</taxon>
        <taxon>Pseudomonadati</taxon>
        <taxon>Pseudomonadota</taxon>
        <taxon>Alphaproteobacteria</taxon>
        <taxon>Caulobacterales</taxon>
        <taxon>Caulobacteraceae</taxon>
        <taxon>Caulobacter</taxon>
    </lineage>
</organism>
<accession>A0ABU1N685</accession>
<reference evidence="3 4" key="1">
    <citation type="submission" date="2023-07" db="EMBL/GenBank/DDBJ databases">
        <title>Sorghum-associated microbial communities from plants grown in Nebraska, USA.</title>
        <authorList>
            <person name="Schachtman D."/>
        </authorList>
    </citation>
    <scope>NUCLEOTIDE SEQUENCE [LARGE SCALE GENOMIC DNA]</scope>
    <source>
        <strain evidence="3 4">DS2154</strain>
    </source>
</reference>
<evidence type="ECO:0000259" key="2">
    <source>
        <dbReference type="Pfam" id="PF19763"/>
    </source>
</evidence>
<keyword evidence="4" id="KW-1185">Reference proteome</keyword>
<evidence type="ECO:0000256" key="1">
    <source>
        <dbReference type="SAM" id="SignalP"/>
    </source>
</evidence>
<sequence length="234" mass="26305">MTRRAVLAGLAALAAGPALARSPPQPRPGRRLHADDFRHGLGQWSLEAEKPGRVEVRDGVLDIDTPAGLTLWFRPELVGSVMIRYEAQAVSAGAPNDQVSDLNAFWMAREADGGSPLAHPRTGAFAEYDTLMTYYVGQGGNRNTSTRFRRYVGRPGERPLLPEHDHAAVDEMLVPNRWQAVRLVADGGRIQYWNDDRKLFELDDAEPYTRGWFGLRTTFSHLRVRRFRVFALPR</sequence>
<dbReference type="Proteomes" id="UP001262754">
    <property type="component" value="Unassembled WGS sequence"/>
</dbReference>
<protein>
    <recommendedName>
        <fullName evidence="2">DUF6250 domain-containing protein</fullName>
    </recommendedName>
</protein>
<keyword evidence="1" id="KW-0732">Signal</keyword>
<gene>
    <name evidence="3" type="ORF">J2800_004346</name>
</gene>
<dbReference type="RefSeq" id="WP_310034491.1">
    <property type="nucleotide sequence ID" value="NZ_JAVDRL010000013.1"/>
</dbReference>
<dbReference type="EMBL" id="JAVDRL010000013">
    <property type="protein sequence ID" value="MDR6533580.1"/>
    <property type="molecule type" value="Genomic_DNA"/>
</dbReference>
<feature type="chain" id="PRO_5046510477" description="DUF6250 domain-containing protein" evidence="1">
    <location>
        <begin position="21"/>
        <end position="234"/>
    </location>
</feature>
<dbReference type="Gene3D" id="2.60.120.200">
    <property type="match status" value="1"/>
</dbReference>
<feature type="signal peptide" evidence="1">
    <location>
        <begin position="1"/>
        <end position="20"/>
    </location>
</feature>
<feature type="domain" description="DUF6250" evidence="2">
    <location>
        <begin position="63"/>
        <end position="227"/>
    </location>
</feature>
<evidence type="ECO:0000313" key="3">
    <source>
        <dbReference type="EMBL" id="MDR6533580.1"/>
    </source>
</evidence>